<accession>A0A7E4VNT9</accession>
<dbReference type="WBParaSite" id="Pan_g23198.t1">
    <property type="protein sequence ID" value="Pan_g23198.t1"/>
    <property type="gene ID" value="Pan_g23198"/>
</dbReference>
<dbReference type="Pfam" id="PF03057">
    <property type="entry name" value="DUF236"/>
    <property type="match status" value="4"/>
</dbReference>
<name>A0A7E4VNT9_PANRE</name>
<keyword evidence="3" id="KW-1185">Reference proteome</keyword>
<dbReference type="AlphaFoldDB" id="A0A7E4VNT9"/>
<sequence length="335" mass="36072">MLGDPFTWYAVGFLASYALAVIAHFFAWLTVLKTARSVRSVTISRNKVDQCTQALDRRNLSAAVLMHLSQVANFDVDDNEEEKRAELCRVIPEEKTRRMARSKDHKLPPPIEFGAIGGPAGGPAGPSMKPQGQDGPENQRLVGETAEEPPSKEHGESKNGAPPPEGAAAAAPLKDAAAAAAAAKQAEFKMPEKLGKADAKDPQYQTLMGLNNDIFGGNKDNNIKAPEKAGDAKADAKDPQYQTLAGLNNDELFGGPKKKNFKAPKEFTKADAKDPQYQTLAGLNNDELFAKDAKGKEGAKPAKKEFKAPKAFAKADAKDPQYQTLAGLNEDIFKK</sequence>
<protein>
    <submittedName>
        <fullName evidence="4">Membrane associated protein</fullName>
    </submittedName>
</protein>
<reference evidence="3" key="1">
    <citation type="journal article" date="2013" name="Genetics">
        <title>The draft genome and transcriptome of Panagrellus redivivus are shaped by the harsh demands of a free-living lifestyle.</title>
        <authorList>
            <person name="Srinivasan J."/>
            <person name="Dillman A.R."/>
            <person name="Macchietto M.G."/>
            <person name="Heikkinen L."/>
            <person name="Lakso M."/>
            <person name="Fracchia K.M."/>
            <person name="Antoshechkin I."/>
            <person name="Mortazavi A."/>
            <person name="Wong G."/>
            <person name="Sternberg P.W."/>
        </authorList>
    </citation>
    <scope>NUCLEOTIDE SEQUENCE [LARGE SCALE GENOMIC DNA]</scope>
    <source>
        <strain evidence="3">MT8872</strain>
    </source>
</reference>
<dbReference type="InterPro" id="IPR004296">
    <property type="entry name" value="DUF236"/>
</dbReference>
<reference evidence="4" key="2">
    <citation type="submission" date="2020-10" db="UniProtKB">
        <authorList>
            <consortium name="WormBaseParasite"/>
        </authorList>
    </citation>
    <scope>IDENTIFICATION</scope>
</reference>
<keyword evidence="2" id="KW-1133">Transmembrane helix</keyword>
<feature type="compositionally biased region" description="Basic and acidic residues" evidence="1">
    <location>
        <begin position="186"/>
        <end position="201"/>
    </location>
</feature>
<dbReference type="PANTHER" id="PTHR21592">
    <property type="entry name" value="CHROMOSOME UNDETERMINED SCAFFOLD_25, WHOLE GENOME SHOTGUN SEQUENCE"/>
    <property type="match status" value="1"/>
</dbReference>
<feature type="compositionally biased region" description="Low complexity" evidence="1">
    <location>
        <begin position="166"/>
        <end position="185"/>
    </location>
</feature>
<proteinExistence type="predicted"/>
<organism evidence="3 4">
    <name type="scientific">Panagrellus redivivus</name>
    <name type="common">Microworm</name>
    <dbReference type="NCBI Taxonomy" id="6233"/>
    <lineage>
        <taxon>Eukaryota</taxon>
        <taxon>Metazoa</taxon>
        <taxon>Ecdysozoa</taxon>
        <taxon>Nematoda</taxon>
        <taxon>Chromadorea</taxon>
        <taxon>Rhabditida</taxon>
        <taxon>Tylenchina</taxon>
        <taxon>Panagrolaimomorpha</taxon>
        <taxon>Panagrolaimoidea</taxon>
        <taxon>Panagrolaimidae</taxon>
        <taxon>Panagrellus</taxon>
    </lineage>
</organism>
<keyword evidence="2" id="KW-0812">Transmembrane</keyword>
<feature type="region of interest" description="Disordered" evidence="1">
    <location>
        <begin position="96"/>
        <end position="239"/>
    </location>
</feature>
<dbReference type="Proteomes" id="UP000492821">
    <property type="component" value="Unassembled WGS sequence"/>
</dbReference>
<evidence type="ECO:0000256" key="2">
    <source>
        <dbReference type="SAM" id="Phobius"/>
    </source>
</evidence>
<feature type="compositionally biased region" description="Basic and acidic residues" evidence="1">
    <location>
        <begin position="221"/>
        <end position="238"/>
    </location>
</feature>
<evidence type="ECO:0000256" key="1">
    <source>
        <dbReference type="SAM" id="MobiDB-lite"/>
    </source>
</evidence>
<feature type="compositionally biased region" description="Basic and acidic residues" evidence="1">
    <location>
        <begin position="96"/>
        <end position="107"/>
    </location>
</feature>
<evidence type="ECO:0000313" key="4">
    <source>
        <dbReference type="WBParaSite" id="Pan_g23198.t1"/>
    </source>
</evidence>
<dbReference type="PANTHER" id="PTHR21592:SF8">
    <property type="entry name" value="PROTEIN CBG17952"/>
    <property type="match status" value="1"/>
</dbReference>
<feature type="compositionally biased region" description="Gly residues" evidence="1">
    <location>
        <begin position="115"/>
        <end position="124"/>
    </location>
</feature>
<keyword evidence="2" id="KW-0472">Membrane</keyword>
<feature type="transmembrane region" description="Helical" evidence="2">
    <location>
        <begin position="6"/>
        <end position="29"/>
    </location>
</feature>
<evidence type="ECO:0000313" key="3">
    <source>
        <dbReference type="Proteomes" id="UP000492821"/>
    </source>
</evidence>